<dbReference type="GO" id="GO:0005886">
    <property type="term" value="C:plasma membrane"/>
    <property type="evidence" value="ECO:0007669"/>
    <property type="project" value="UniProtKB-SubCell"/>
</dbReference>
<feature type="transmembrane region" description="Helical" evidence="7">
    <location>
        <begin position="93"/>
        <end position="113"/>
    </location>
</feature>
<feature type="transmembrane region" description="Helical" evidence="7">
    <location>
        <begin position="177"/>
        <end position="197"/>
    </location>
</feature>
<dbReference type="AlphaFoldDB" id="A0A8T6R3V1"/>
<feature type="transmembrane region" description="Helical" evidence="7">
    <location>
        <begin position="61"/>
        <end position="81"/>
    </location>
</feature>
<evidence type="ECO:0000256" key="8">
    <source>
        <dbReference type="SAM" id="MobiDB-lite"/>
    </source>
</evidence>
<keyword evidence="11" id="KW-1185">Reference proteome</keyword>
<evidence type="ECO:0000256" key="6">
    <source>
        <dbReference type="ARBA" id="ARBA00023136"/>
    </source>
</evidence>
<evidence type="ECO:0000256" key="7">
    <source>
        <dbReference type="RuleBase" id="RU366058"/>
    </source>
</evidence>
<dbReference type="Proteomes" id="UP000287866">
    <property type="component" value="Unassembled WGS sequence"/>
</dbReference>
<evidence type="ECO:0000259" key="9">
    <source>
        <dbReference type="Pfam" id="PF09335"/>
    </source>
</evidence>
<dbReference type="PANTHER" id="PTHR12677:SF59">
    <property type="entry name" value="GOLGI APPARATUS MEMBRANE PROTEIN TVP38-RELATED"/>
    <property type="match status" value="1"/>
</dbReference>
<evidence type="ECO:0000256" key="1">
    <source>
        <dbReference type="ARBA" id="ARBA00004651"/>
    </source>
</evidence>
<dbReference type="EMBL" id="SAYU02000048">
    <property type="protein sequence ID" value="NHA69149.1"/>
    <property type="molecule type" value="Genomic_DNA"/>
</dbReference>
<feature type="transmembrane region" description="Helical" evidence="7">
    <location>
        <begin position="125"/>
        <end position="150"/>
    </location>
</feature>
<comment type="caution">
    <text evidence="10">The sequence shown here is derived from an EMBL/GenBank/DDBJ whole genome shotgun (WGS) entry which is preliminary data.</text>
</comment>
<evidence type="ECO:0000313" key="10">
    <source>
        <dbReference type="EMBL" id="NHA69149.1"/>
    </source>
</evidence>
<feature type="region of interest" description="Disordered" evidence="8">
    <location>
        <begin position="1"/>
        <end position="42"/>
    </location>
</feature>
<evidence type="ECO:0000256" key="3">
    <source>
        <dbReference type="ARBA" id="ARBA00022475"/>
    </source>
</evidence>
<sequence>MTRDHSAASAPDAATTAATPPAAVSPPAPEDPATPDGGTFTEGHDAAELVADAATPMRVRVVAGVLTALVVGSVVAVVAGGDLAAVQRFVASTGVWGPLVYLLVHVVLTLVPVPKNLLAGIAGALFGVAFGIGLSWTGALLSALVTFWLAGRLGRDAVASLTGRRVQRVQRLLRERGLLTVVVARLLPVLPFTVINYGAGVSAVSRRDFVLGTALGIVPGTVAYVVVGASAGEDTRAIGLAGAAGVVLLVAAALLARRLLARDRRAA</sequence>
<comment type="subcellular location">
    <subcellularLocation>
        <location evidence="1 7">Cell membrane</location>
        <topology evidence="1 7">Multi-pass membrane protein</topology>
    </subcellularLocation>
</comment>
<feature type="transmembrane region" description="Helical" evidence="7">
    <location>
        <begin position="237"/>
        <end position="256"/>
    </location>
</feature>
<accession>A0A8T6R3V1</accession>
<keyword evidence="6 7" id="KW-0472">Membrane</keyword>
<protein>
    <recommendedName>
        <fullName evidence="7">TVP38/TMEM64 family membrane protein</fullName>
    </recommendedName>
</protein>
<evidence type="ECO:0000256" key="5">
    <source>
        <dbReference type="ARBA" id="ARBA00022989"/>
    </source>
</evidence>
<reference evidence="10" key="1">
    <citation type="submission" date="2020-03" db="EMBL/GenBank/DDBJ databases">
        <title>Phycicoccus flavus sp. nov., a novel endophytic actinobacterium isolated from branch of Kandelia candel.</title>
        <authorList>
            <person name="Tuo L."/>
        </authorList>
    </citation>
    <scope>NUCLEOTIDE SEQUENCE</scope>
    <source>
        <strain evidence="10">CMS6Z-2</strain>
    </source>
</reference>
<evidence type="ECO:0000313" key="11">
    <source>
        <dbReference type="Proteomes" id="UP000287866"/>
    </source>
</evidence>
<feature type="compositionally biased region" description="Pro residues" evidence="8">
    <location>
        <begin position="23"/>
        <end position="32"/>
    </location>
</feature>
<keyword evidence="3 7" id="KW-1003">Cell membrane</keyword>
<dbReference type="PANTHER" id="PTHR12677">
    <property type="entry name" value="GOLGI APPARATUS MEMBRANE PROTEIN TVP38-RELATED"/>
    <property type="match status" value="1"/>
</dbReference>
<comment type="similarity">
    <text evidence="2 7">Belongs to the TVP38/TMEM64 family.</text>
</comment>
<dbReference type="InterPro" id="IPR032816">
    <property type="entry name" value="VTT_dom"/>
</dbReference>
<gene>
    <name evidence="10" type="ORF">EPD83_013975</name>
</gene>
<evidence type="ECO:0000256" key="4">
    <source>
        <dbReference type="ARBA" id="ARBA00022692"/>
    </source>
</evidence>
<proteinExistence type="inferred from homology"/>
<feature type="domain" description="VTT" evidence="9">
    <location>
        <begin position="113"/>
        <end position="229"/>
    </location>
</feature>
<keyword evidence="4 7" id="KW-0812">Transmembrane</keyword>
<feature type="transmembrane region" description="Helical" evidence="7">
    <location>
        <begin position="209"/>
        <end position="231"/>
    </location>
</feature>
<organism evidence="10 11">
    <name type="scientific">Phycicoccus flavus</name>
    <dbReference type="NCBI Taxonomy" id="2502783"/>
    <lineage>
        <taxon>Bacteria</taxon>
        <taxon>Bacillati</taxon>
        <taxon>Actinomycetota</taxon>
        <taxon>Actinomycetes</taxon>
        <taxon>Micrococcales</taxon>
        <taxon>Intrasporangiaceae</taxon>
        <taxon>Phycicoccus</taxon>
    </lineage>
</organism>
<keyword evidence="5 7" id="KW-1133">Transmembrane helix</keyword>
<dbReference type="Pfam" id="PF09335">
    <property type="entry name" value="VTT_dom"/>
    <property type="match status" value="1"/>
</dbReference>
<evidence type="ECO:0000256" key="2">
    <source>
        <dbReference type="ARBA" id="ARBA00008640"/>
    </source>
</evidence>
<feature type="compositionally biased region" description="Low complexity" evidence="8">
    <location>
        <begin position="7"/>
        <end position="22"/>
    </location>
</feature>
<dbReference type="RefSeq" id="WP_165566730.1">
    <property type="nucleotide sequence ID" value="NZ_SAYU02000048.1"/>
</dbReference>
<name>A0A8T6R3V1_9MICO</name>
<dbReference type="InterPro" id="IPR015414">
    <property type="entry name" value="TMEM64"/>
</dbReference>